<dbReference type="CDD" id="cd06223">
    <property type="entry name" value="PRTases_typeI"/>
    <property type="match status" value="1"/>
</dbReference>
<keyword evidence="2" id="KW-1185">Reference proteome</keyword>
<dbReference type="SUPFAM" id="SSF53271">
    <property type="entry name" value="PRTase-like"/>
    <property type="match status" value="1"/>
</dbReference>
<dbReference type="EMBL" id="WWCK01000007">
    <property type="protein sequence ID" value="MYM69983.1"/>
    <property type="molecule type" value="Genomic_DNA"/>
</dbReference>
<sequence length="192" mass="21239">MQVHLRQLLGRFHTGYALDKHTLQSIPIGANEQGHMQFDTKRTDVGEALFQLKYRGDQAQAKTLAQAVADNIVPQLPYFSLIVPMAASQMRWAQPVKLVANELGAMLNKPVFELLSRGPGGAKLKDLVSREEKERVLAGTITLNPVIANDGRWDALLIDDLFQSGASVDAAADVLRTYEKIGEIFVATLTWR</sequence>
<proteinExistence type="predicted"/>
<dbReference type="RefSeq" id="WP_161016473.1">
    <property type="nucleotide sequence ID" value="NZ_WWCK01000007.1"/>
</dbReference>
<accession>A0A7X4KEY8</accession>
<dbReference type="AlphaFoldDB" id="A0A7X4KEY8"/>
<evidence type="ECO:0000313" key="1">
    <source>
        <dbReference type="EMBL" id="MYM69983.1"/>
    </source>
</evidence>
<dbReference type="InterPro" id="IPR000836">
    <property type="entry name" value="PRTase_dom"/>
</dbReference>
<reference evidence="1 2" key="1">
    <citation type="submission" date="2019-12" db="EMBL/GenBank/DDBJ databases">
        <title>Novel species isolated from a subtropical stream in China.</title>
        <authorList>
            <person name="Lu H."/>
        </authorList>
    </citation>
    <scope>NUCLEOTIDE SEQUENCE [LARGE SCALE GENOMIC DNA]</scope>
    <source>
        <strain evidence="1 2">FT55W</strain>
    </source>
</reference>
<evidence type="ECO:0000313" key="2">
    <source>
        <dbReference type="Proteomes" id="UP000450012"/>
    </source>
</evidence>
<gene>
    <name evidence="1" type="ORF">GTP45_24485</name>
</gene>
<name>A0A7X4KEY8_9BURK</name>
<organism evidence="1 2">
    <name type="scientific">Duganella rivi</name>
    <dbReference type="NCBI Taxonomy" id="2666083"/>
    <lineage>
        <taxon>Bacteria</taxon>
        <taxon>Pseudomonadati</taxon>
        <taxon>Pseudomonadota</taxon>
        <taxon>Betaproteobacteria</taxon>
        <taxon>Burkholderiales</taxon>
        <taxon>Oxalobacteraceae</taxon>
        <taxon>Telluria group</taxon>
        <taxon>Duganella</taxon>
    </lineage>
</organism>
<dbReference type="Proteomes" id="UP000450012">
    <property type="component" value="Unassembled WGS sequence"/>
</dbReference>
<comment type="caution">
    <text evidence="1">The sequence shown here is derived from an EMBL/GenBank/DDBJ whole genome shotgun (WGS) entry which is preliminary data.</text>
</comment>
<dbReference type="Gene3D" id="3.40.50.2020">
    <property type="match status" value="1"/>
</dbReference>
<dbReference type="InterPro" id="IPR029057">
    <property type="entry name" value="PRTase-like"/>
</dbReference>
<protein>
    <submittedName>
        <fullName evidence="1">ComF family protein</fullName>
    </submittedName>
</protein>